<evidence type="ECO:0000313" key="2">
    <source>
        <dbReference type="Proteomes" id="UP000199623"/>
    </source>
</evidence>
<gene>
    <name evidence="1" type="ORF">SAMN05216553_11296</name>
</gene>
<accession>A0A1G7XLN9</accession>
<organism evidence="1 2">
    <name type="scientific">Lentzea fradiae</name>
    <dbReference type="NCBI Taxonomy" id="200378"/>
    <lineage>
        <taxon>Bacteria</taxon>
        <taxon>Bacillati</taxon>
        <taxon>Actinomycetota</taxon>
        <taxon>Actinomycetes</taxon>
        <taxon>Pseudonocardiales</taxon>
        <taxon>Pseudonocardiaceae</taxon>
        <taxon>Lentzea</taxon>
    </lineage>
</organism>
<proteinExistence type="predicted"/>
<dbReference type="EMBL" id="FNCC01000012">
    <property type="protein sequence ID" value="SDG85168.1"/>
    <property type="molecule type" value="Genomic_DNA"/>
</dbReference>
<evidence type="ECO:0000313" key="1">
    <source>
        <dbReference type="EMBL" id="SDG85168.1"/>
    </source>
</evidence>
<dbReference type="RefSeq" id="WP_245744247.1">
    <property type="nucleotide sequence ID" value="NZ_FNCC01000012.1"/>
</dbReference>
<evidence type="ECO:0008006" key="3">
    <source>
        <dbReference type="Google" id="ProtNLM"/>
    </source>
</evidence>
<dbReference type="AlphaFoldDB" id="A0A1G7XLN9"/>
<reference evidence="2" key="1">
    <citation type="submission" date="2016-10" db="EMBL/GenBank/DDBJ databases">
        <authorList>
            <person name="Varghese N."/>
            <person name="Submissions S."/>
        </authorList>
    </citation>
    <scope>NUCLEOTIDE SEQUENCE [LARGE SCALE GENOMIC DNA]</scope>
    <source>
        <strain evidence="2">CGMCC 4.3506</strain>
    </source>
</reference>
<name>A0A1G7XLN9_9PSEU</name>
<sequence>MTSSVDQVMVSVAEGSLPKVLNDLREAGLVVDTVLEALGVITGTAEVRAIPALQSIPGVLDVERQWRVQLPPY</sequence>
<dbReference type="STRING" id="200378.SAMN05216553_11296"/>
<protein>
    <recommendedName>
        <fullName evidence="3">Ketohydroxyglutarate aldolase</fullName>
    </recommendedName>
</protein>
<dbReference type="Proteomes" id="UP000199623">
    <property type="component" value="Unassembled WGS sequence"/>
</dbReference>
<keyword evidence="2" id="KW-1185">Reference proteome</keyword>